<evidence type="ECO:0000313" key="3">
    <source>
        <dbReference type="Proteomes" id="UP000324800"/>
    </source>
</evidence>
<proteinExistence type="predicted"/>
<dbReference type="SUPFAM" id="SSF53098">
    <property type="entry name" value="Ribonuclease H-like"/>
    <property type="match status" value="1"/>
</dbReference>
<gene>
    <name evidence="2" type="ORF">EZS28_009148</name>
</gene>
<dbReference type="Pfam" id="PF13358">
    <property type="entry name" value="DDE_3"/>
    <property type="match status" value="1"/>
</dbReference>
<dbReference type="GO" id="GO:0003676">
    <property type="term" value="F:nucleic acid binding"/>
    <property type="evidence" value="ECO:0007669"/>
    <property type="project" value="InterPro"/>
</dbReference>
<reference evidence="2 3" key="1">
    <citation type="submission" date="2019-03" db="EMBL/GenBank/DDBJ databases">
        <title>Single cell metagenomics reveals metabolic interactions within the superorganism composed of flagellate Streblomastix strix and complex community of Bacteroidetes bacteria on its surface.</title>
        <authorList>
            <person name="Treitli S.C."/>
            <person name="Kolisko M."/>
            <person name="Husnik F."/>
            <person name="Keeling P."/>
            <person name="Hampl V."/>
        </authorList>
    </citation>
    <scope>NUCLEOTIDE SEQUENCE [LARGE SCALE GENOMIC DNA]</scope>
    <source>
        <strain evidence="2">ST1C</strain>
    </source>
</reference>
<protein>
    <recommendedName>
        <fullName evidence="1">Tc1-like transposase DDE domain-containing protein</fullName>
    </recommendedName>
</protein>
<comment type="caution">
    <text evidence="2">The sequence shown here is derived from an EMBL/GenBank/DDBJ whole genome shotgun (WGS) entry which is preliminary data.</text>
</comment>
<dbReference type="InterPro" id="IPR012337">
    <property type="entry name" value="RNaseH-like_sf"/>
</dbReference>
<dbReference type="InterPro" id="IPR036397">
    <property type="entry name" value="RNaseH_sf"/>
</dbReference>
<dbReference type="OrthoDB" id="5379619at2759"/>
<accession>A0A5J4WJU9</accession>
<dbReference type="InterPro" id="IPR038717">
    <property type="entry name" value="Tc1-like_DDE_dom"/>
</dbReference>
<dbReference type="EMBL" id="SNRW01001714">
    <property type="protein sequence ID" value="KAA6395324.1"/>
    <property type="molecule type" value="Genomic_DNA"/>
</dbReference>
<evidence type="ECO:0000259" key="1">
    <source>
        <dbReference type="Pfam" id="PF13358"/>
    </source>
</evidence>
<dbReference type="AlphaFoldDB" id="A0A5J4WJU9"/>
<dbReference type="Proteomes" id="UP000324800">
    <property type="component" value="Unassembled WGS sequence"/>
</dbReference>
<dbReference type="Gene3D" id="3.30.420.10">
    <property type="entry name" value="Ribonuclease H-like superfamily/Ribonuclease H"/>
    <property type="match status" value="1"/>
</dbReference>
<evidence type="ECO:0000313" key="2">
    <source>
        <dbReference type="EMBL" id="KAA6395324.1"/>
    </source>
</evidence>
<name>A0A5J4WJU9_9EUKA</name>
<sequence>MDNARWHYNEEAQRLISERGFEVIFNAPYSPQLNPIEEVFSLAKQRYRCIRPLADTRDIMRQYVHEIFNGLFTDNFTAYLAHMREWAVKGINREVF</sequence>
<organism evidence="2 3">
    <name type="scientific">Streblomastix strix</name>
    <dbReference type="NCBI Taxonomy" id="222440"/>
    <lineage>
        <taxon>Eukaryota</taxon>
        <taxon>Metamonada</taxon>
        <taxon>Preaxostyla</taxon>
        <taxon>Oxymonadida</taxon>
        <taxon>Streblomastigidae</taxon>
        <taxon>Streblomastix</taxon>
    </lineage>
</organism>
<feature type="domain" description="Tc1-like transposase DDE" evidence="1">
    <location>
        <begin position="1"/>
        <end position="55"/>
    </location>
</feature>